<dbReference type="Proteomes" id="UP001055811">
    <property type="component" value="Linkage Group LG09"/>
</dbReference>
<dbReference type="EMBL" id="CM042017">
    <property type="protein sequence ID" value="KAI3691456.1"/>
    <property type="molecule type" value="Genomic_DNA"/>
</dbReference>
<reference evidence="1 2" key="2">
    <citation type="journal article" date="2022" name="Mol. Ecol. Resour.">
        <title>The genomes of chicory, endive, great burdock and yacon provide insights into Asteraceae paleo-polyploidization history and plant inulin production.</title>
        <authorList>
            <person name="Fan W."/>
            <person name="Wang S."/>
            <person name="Wang H."/>
            <person name="Wang A."/>
            <person name="Jiang F."/>
            <person name="Liu H."/>
            <person name="Zhao H."/>
            <person name="Xu D."/>
            <person name="Zhang Y."/>
        </authorList>
    </citation>
    <scope>NUCLEOTIDE SEQUENCE [LARGE SCALE GENOMIC DNA]</scope>
    <source>
        <strain evidence="2">cv. Punajuju</strain>
        <tissue evidence="1">Leaves</tissue>
    </source>
</reference>
<accession>A0ACB8Z1X2</accession>
<protein>
    <submittedName>
        <fullName evidence="1">Uncharacterized protein</fullName>
    </submittedName>
</protein>
<proteinExistence type="predicted"/>
<evidence type="ECO:0000313" key="2">
    <source>
        <dbReference type="Proteomes" id="UP001055811"/>
    </source>
</evidence>
<organism evidence="1 2">
    <name type="scientific">Cichorium intybus</name>
    <name type="common">Chicory</name>
    <dbReference type="NCBI Taxonomy" id="13427"/>
    <lineage>
        <taxon>Eukaryota</taxon>
        <taxon>Viridiplantae</taxon>
        <taxon>Streptophyta</taxon>
        <taxon>Embryophyta</taxon>
        <taxon>Tracheophyta</taxon>
        <taxon>Spermatophyta</taxon>
        <taxon>Magnoliopsida</taxon>
        <taxon>eudicotyledons</taxon>
        <taxon>Gunneridae</taxon>
        <taxon>Pentapetalae</taxon>
        <taxon>asterids</taxon>
        <taxon>campanulids</taxon>
        <taxon>Asterales</taxon>
        <taxon>Asteraceae</taxon>
        <taxon>Cichorioideae</taxon>
        <taxon>Cichorieae</taxon>
        <taxon>Cichoriinae</taxon>
        <taxon>Cichorium</taxon>
    </lineage>
</organism>
<keyword evidence="2" id="KW-1185">Reference proteome</keyword>
<sequence length="302" mass="34473">MNKPKGVDSTKDDNEAQLLDNNESVSVNEPINNLGNGIARAKRRATKTESKSIAERFLHCVNLPAFRNQDFQQTVKELKEKTEELKGVKEDLKVRTKQATEQLYKRLDGAWTEAEATAKNVSENLKEKVSAATEEGLRSRNPQNLPAHQLTNLLKDQKDKKRKGKKKGDKRAPQSNRDDYETIDIHNISLIFLKRKLVEDFLDDMETFREKIVGTFVRIRISGANQKKDIYRLVQVTGTSEAAQYTLGKRTTCTMLEILNLDKTEIISIDMKFEDIKLFGITMVGGMQAFEPEYKMLVTMMV</sequence>
<comment type="caution">
    <text evidence="1">The sequence shown here is derived from an EMBL/GenBank/DDBJ whole genome shotgun (WGS) entry which is preliminary data.</text>
</comment>
<reference evidence="2" key="1">
    <citation type="journal article" date="2022" name="Mol. Ecol. Resour.">
        <title>The genomes of chicory, endive, great burdock and yacon provide insights into Asteraceae palaeo-polyploidization history and plant inulin production.</title>
        <authorList>
            <person name="Fan W."/>
            <person name="Wang S."/>
            <person name="Wang H."/>
            <person name="Wang A."/>
            <person name="Jiang F."/>
            <person name="Liu H."/>
            <person name="Zhao H."/>
            <person name="Xu D."/>
            <person name="Zhang Y."/>
        </authorList>
    </citation>
    <scope>NUCLEOTIDE SEQUENCE [LARGE SCALE GENOMIC DNA]</scope>
    <source>
        <strain evidence="2">cv. Punajuju</strain>
    </source>
</reference>
<name>A0ACB8Z1X2_CICIN</name>
<gene>
    <name evidence="1" type="ORF">L2E82_49815</name>
</gene>
<evidence type="ECO:0000313" key="1">
    <source>
        <dbReference type="EMBL" id="KAI3691456.1"/>
    </source>
</evidence>